<name>A0A183JEU3_9TREM</name>
<protein>
    <submittedName>
        <fullName evidence="4">Cadherin domain-containing protein</fullName>
    </submittedName>
</protein>
<evidence type="ECO:0000313" key="3">
    <source>
        <dbReference type="Proteomes" id="UP000279833"/>
    </source>
</evidence>
<evidence type="ECO:0000256" key="1">
    <source>
        <dbReference type="SAM" id="MobiDB-lite"/>
    </source>
</evidence>
<proteinExistence type="predicted"/>
<reference evidence="4" key="1">
    <citation type="submission" date="2016-06" db="UniProtKB">
        <authorList>
            <consortium name="WormBaseParasite"/>
        </authorList>
    </citation>
    <scope>IDENTIFICATION</scope>
</reference>
<feature type="region of interest" description="Disordered" evidence="1">
    <location>
        <begin position="35"/>
        <end position="55"/>
    </location>
</feature>
<sequence>MMNEMIWFHFSDCIHTRITIHNDYYYNKGNKDDYDDALDDGDDGDDDDNDNDHHVVVGGRRQESLDPGFVLLGTHQQGVSVFLRELVLPDGFDPASSSFTVRDVTTELSELRLNSINPLTDF</sequence>
<accession>A0A183JEU3</accession>
<reference evidence="2 3" key="2">
    <citation type="submission" date="2018-11" db="EMBL/GenBank/DDBJ databases">
        <authorList>
            <consortium name="Pathogen Informatics"/>
        </authorList>
    </citation>
    <scope>NUCLEOTIDE SEQUENCE [LARGE SCALE GENOMIC DNA]</scope>
    <source>
        <strain evidence="2">Dakar</strain>
        <strain evidence="3">Dakar, Senegal</strain>
    </source>
</reference>
<dbReference type="WBParaSite" id="SCUD_0000120601-mRNA-1">
    <property type="protein sequence ID" value="SCUD_0000120601-mRNA-1"/>
    <property type="gene ID" value="SCUD_0000120601"/>
</dbReference>
<evidence type="ECO:0000313" key="4">
    <source>
        <dbReference type="WBParaSite" id="SCUD_0000120601-mRNA-1"/>
    </source>
</evidence>
<dbReference type="EMBL" id="UZAK01000939">
    <property type="protein sequence ID" value="VDO66191.1"/>
    <property type="molecule type" value="Genomic_DNA"/>
</dbReference>
<keyword evidence="3" id="KW-1185">Reference proteome</keyword>
<dbReference type="Proteomes" id="UP000279833">
    <property type="component" value="Unassembled WGS sequence"/>
</dbReference>
<gene>
    <name evidence="2" type="ORF">SCUD_LOCUS1207</name>
</gene>
<organism evidence="4">
    <name type="scientific">Schistosoma curassoni</name>
    <dbReference type="NCBI Taxonomy" id="6186"/>
    <lineage>
        <taxon>Eukaryota</taxon>
        <taxon>Metazoa</taxon>
        <taxon>Spiralia</taxon>
        <taxon>Lophotrochozoa</taxon>
        <taxon>Platyhelminthes</taxon>
        <taxon>Trematoda</taxon>
        <taxon>Digenea</taxon>
        <taxon>Strigeidida</taxon>
        <taxon>Schistosomatoidea</taxon>
        <taxon>Schistosomatidae</taxon>
        <taxon>Schistosoma</taxon>
    </lineage>
</organism>
<dbReference type="AlphaFoldDB" id="A0A183JEU3"/>
<evidence type="ECO:0000313" key="2">
    <source>
        <dbReference type="EMBL" id="VDO66191.1"/>
    </source>
</evidence>
<feature type="compositionally biased region" description="Acidic residues" evidence="1">
    <location>
        <begin position="35"/>
        <end position="50"/>
    </location>
</feature>